<keyword evidence="5" id="KW-0812">Transmembrane</keyword>
<dbReference type="Pfam" id="PF00777">
    <property type="entry name" value="Glyco_transf_29"/>
    <property type="match status" value="1"/>
</dbReference>
<organism evidence="17 18">
    <name type="scientific">Fukomys damarensis</name>
    <name type="common">Damaraland mole rat</name>
    <name type="synonym">Cryptomys damarensis</name>
    <dbReference type="NCBI Taxonomy" id="885580"/>
    <lineage>
        <taxon>Eukaryota</taxon>
        <taxon>Metazoa</taxon>
        <taxon>Chordata</taxon>
        <taxon>Craniata</taxon>
        <taxon>Vertebrata</taxon>
        <taxon>Euteleostomi</taxon>
        <taxon>Mammalia</taxon>
        <taxon>Eutheria</taxon>
        <taxon>Euarchontoglires</taxon>
        <taxon>Glires</taxon>
        <taxon>Rodentia</taxon>
        <taxon>Hystricomorpha</taxon>
        <taxon>Bathyergidae</taxon>
        <taxon>Fukomys</taxon>
    </lineage>
</organism>
<evidence type="ECO:0000256" key="10">
    <source>
        <dbReference type="ARBA" id="ARBA00023098"/>
    </source>
</evidence>
<protein>
    <submittedName>
        <fullName evidence="17">Alpha-N-acetyl-neuraminyl-2,3-beta-galactosyl-1, 3-N-acetyl-galactosaminide alpha-2,6-sialyltransferase</fullName>
    </submittedName>
</protein>
<dbReference type="PANTHER" id="PTHR45906:SF4">
    <property type="entry name" value="ALPHA-N-ACETYL-NEURAMINYL-2,3-BETA-GALACTOSYL-1,3-N-ACETYL-GALACTOSAMINIDE ALPHA-2,6-SIALYLTRANSFERASE"/>
    <property type="match status" value="1"/>
</dbReference>
<dbReference type="GO" id="GO:0005524">
    <property type="term" value="F:ATP binding"/>
    <property type="evidence" value="ECO:0007669"/>
    <property type="project" value="UniProtKB-UniRule"/>
</dbReference>
<dbReference type="InterPro" id="IPR002498">
    <property type="entry name" value="PInositol-4-P-4/5-kinase_core"/>
</dbReference>
<keyword evidence="6" id="KW-0735">Signal-anchor</keyword>
<proteinExistence type="inferred from homology"/>
<keyword evidence="9" id="KW-0333">Golgi apparatus</keyword>
<dbReference type="SUPFAM" id="SSF56104">
    <property type="entry name" value="SAICAR synthase-like"/>
    <property type="match status" value="1"/>
</dbReference>
<reference evidence="17 18" key="1">
    <citation type="submission" date="2013-11" db="EMBL/GenBank/DDBJ databases">
        <title>The Damaraland mole rat (Fukomys damarensis) genome and evolution of African mole rats.</title>
        <authorList>
            <person name="Gladyshev V.N."/>
            <person name="Fang X."/>
        </authorList>
    </citation>
    <scope>NUCLEOTIDE SEQUENCE [LARGE SCALE GENOMIC DNA]</scope>
    <source>
        <tissue evidence="17">Liver</tissue>
    </source>
</reference>
<keyword evidence="4 15" id="KW-0808">Transferase</keyword>
<keyword evidence="13" id="KW-0325">Glycoprotein</keyword>
<dbReference type="InterPro" id="IPR001675">
    <property type="entry name" value="Glyco_trans_29"/>
</dbReference>
<feature type="domain" description="PIPK" evidence="16">
    <location>
        <begin position="1"/>
        <end position="181"/>
    </location>
</feature>
<keyword evidence="10" id="KW-0443">Lipid metabolism</keyword>
<keyword evidence="15" id="KW-0067">ATP-binding</keyword>
<evidence type="ECO:0000256" key="1">
    <source>
        <dbReference type="ARBA" id="ARBA00004323"/>
    </source>
</evidence>
<dbReference type="GO" id="GO:0046488">
    <property type="term" value="P:phosphatidylinositol metabolic process"/>
    <property type="evidence" value="ECO:0007669"/>
    <property type="project" value="UniProtKB-UniRule"/>
</dbReference>
<dbReference type="SMART" id="SM00330">
    <property type="entry name" value="PIPKc"/>
    <property type="match status" value="1"/>
</dbReference>
<evidence type="ECO:0000256" key="6">
    <source>
        <dbReference type="ARBA" id="ARBA00022968"/>
    </source>
</evidence>
<dbReference type="AlphaFoldDB" id="A0A091CNC3"/>
<dbReference type="eggNOG" id="KOG2692">
    <property type="taxonomic scope" value="Eukaryota"/>
</dbReference>
<comment type="catalytic activity">
    <reaction evidence="14">
        <text>a ganglioside GM1b (d18:1(4E)) + CMP-N-acetyl-beta-neuraminate = a ganglioside GD1alpha (d18:1(4E)) + CMP + H(+)</text>
        <dbReference type="Rhea" id="RHEA:41968"/>
        <dbReference type="ChEBI" id="CHEBI:15378"/>
        <dbReference type="ChEBI" id="CHEBI:57812"/>
        <dbReference type="ChEBI" id="CHEBI:60377"/>
        <dbReference type="ChEBI" id="CHEBI:78568"/>
        <dbReference type="ChEBI" id="CHEBI:78569"/>
    </reaction>
    <physiologicalReaction direction="left-to-right" evidence="14">
        <dbReference type="Rhea" id="RHEA:41969"/>
    </physiologicalReaction>
</comment>
<gene>
    <name evidence="17" type="ORF">H920_19193</name>
</gene>
<dbReference type="EMBL" id="KN125037">
    <property type="protein sequence ID" value="KFO19477.1"/>
    <property type="molecule type" value="Genomic_DNA"/>
</dbReference>
<keyword evidence="3 17" id="KW-0328">Glycosyltransferase</keyword>
<comment type="similarity">
    <text evidence="2">Belongs to the glycosyltransferase 29 family.</text>
</comment>
<name>A0A091CNC3_FUKDA</name>
<evidence type="ECO:0000313" key="17">
    <source>
        <dbReference type="EMBL" id="KFO19477.1"/>
    </source>
</evidence>
<dbReference type="InterPro" id="IPR038578">
    <property type="entry name" value="GT29-like_sf"/>
</dbReference>
<evidence type="ECO:0000259" key="16">
    <source>
        <dbReference type="PROSITE" id="PS51455"/>
    </source>
</evidence>
<dbReference type="GO" id="GO:0000139">
    <property type="term" value="C:Golgi membrane"/>
    <property type="evidence" value="ECO:0007669"/>
    <property type="project" value="UniProtKB-SubCell"/>
</dbReference>
<keyword evidence="18" id="KW-1185">Reference proteome</keyword>
<evidence type="ECO:0000256" key="15">
    <source>
        <dbReference type="PROSITE-ProRule" id="PRU00781"/>
    </source>
</evidence>
<evidence type="ECO:0000256" key="9">
    <source>
        <dbReference type="ARBA" id="ARBA00023034"/>
    </source>
</evidence>
<evidence type="ECO:0000256" key="8">
    <source>
        <dbReference type="ARBA" id="ARBA00022989"/>
    </source>
</evidence>
<dbReference type="PROSITE" id="PS51455">
    <property type="entry name" value="PIPK"/>
    <property type="match status" value="1"/>
</dbReference>
<evidence type="ECO:0000256" key="12">
    <source>
        <dbReference type="ARBA" id="ARBA00023157"/>
    </source>
</evidence>
<dbReference type="GO" id="GO:0001574">
    <property type="term" value="P:ganglioside biosynthetic process"/>
    <property type="evidence" value="ECO:0007669"/>
    <property type="project" value="TreeGrafter"/>
</dbReference>
<evidence type="ECO:0000256" key="2">
    <source>
        <dbReference type="ARBA" id="ARBA00006003"/>
    </source>
</evidence>
<keyword evidence="15" id="KW-0547">Nucleotide-binding</keyword>
<evidence type="ECO:0000256" key="13">
    <source>
        <dbReference type="ARBA" id="ARBA00023180"/>
    </source>
</evidence>
<dbReference type="GO" id="GO:0009311">
    <property type="term" value="P:oligosaccharide metabolic process"/>
    <property type="evidence" value="ECO:0007669"/>
    <property type="project" value="TreeGrafter"/>
</dbReference>
<dbReference type="PANTHER" id="PTHR45906">
    <property type="entry name" value="ALPHA-N-ACETYL-NEURAMINYL-2,3-BETA-GALACTOSYL-1, 3-N-ACETYL-GALACTOSAMINIDE ALPHA-2,6-SIALYLTRANSFERASE-LIKE"/>
    <property type="match status" value="1"/>
</dbReference>
<dbReference type="GO" id="GO:0001665">
    <property type="term" value="F:alpha-N-acetylgalactosaminide alpha-2,6-sialyltransferase activity"/>
    <property type="evidence" value="ECO:0007669"/>
    <property type="project" value="TreeGrafter"/>
</dbReference>
<keyword evidence="8" id="KW-1133">Transmembrane helix</keyword>
<evidence type="ECO:0000256" key="11">
    <source>
        <dbReference type="ARBA" id="ARBA00023136"/>
    </source>
</evidence>
<keyword evidence="12" id="KW-1015">Disulfide bond</keyword>
<dbReference type="InterPro" id="IPR027483">
    <property type="entry name" value="PInositol-4-P-4/5-kinase_C_sf"/>
</dbReference>
<dbReference type="Gene3D" id="3.30.810.10">
    <property type="entry name" value="2-Layer Sandwich"/>
    <property type="match status" value="1"/>
</dbReference>
<sequence length="520" mass="58969">MAVTPTPRYDIKGCEVSRWVEPAPEGSPLILVLKDLNFQGKTMNLGSQRSWLLRQMELDTAFLRELHVLDYSLLMAFQRLCDDEQAQGSSIIFHIARSPQITEEPDTQNCRLLPDGPNALHVLDGPEHRHFLGLVDLATVYGLRKRLEHLWKTLRYPGRTFSTVSPARYARRLCQWVEAHTDSDFWVLAGAQLTSLPSPSPGDSGCRTAEGLWQHEGSESTGFWSLNPGAQRHTGVDCHVPAQSSRPRSCPFPGCQILQGLSRLLLVVLCSLLGSAIYILLCCWTCLPPCRATCLDRHLPVDSSPTAPGPLRFSGYSSVPDGKAPTVGFEVDVGRRSTLRVISHTSVPLLLRNYSHYFQQARDTLYVVWGQGRHMDRALGGRTYRTLLQLTQMYPGLQVYTFTERMMAYCDQIFQDETGKNRRQSGSFLSTGWFTMILALELCEEIVVYGMVSDSYCRERSHPSVPYHYFEKGRLDECQMYLAHERAPRSAHRFITEKAVFSRWAKKRPIVFAHPSWRAE</sequence>
<dbReference type="FunFam" id="3.30.810.10:FF:000006">
    <property type="entry name" value="Phosphatidylinositol 4-phosphate 5-kinase-like protein 1"/>
    <property type="match status" value="1"/>
</dbReference>
<evidence type="ECO:0000256" key="7">
    <source>
        <dbReference type="ARBA" id="ARBA00022981"/>
    </source>
</evidence>
<keyword evidence="11" id="KW-0472">Membrane</keyword>
<keyword evidence="15" id="KW-0418">Kinase</keyword>
<evidence type="ECO:0000256" key="5">
    <source>
        <dbReference type="ARBA" id="ARBA00022692"/>
    </source>
</evidence>
<comment type="subcellular location">
    <subcellularLocation>
        <location evidence="1">Golgi apparatus membrane</location>
        <topology evidence="1">Single-pass type II membrane protein</topology>
    </subcellularLocation>
</comment>
<keyword evidence="7" id="KW-0730">Sialic acid</keyword>
<evidence type="ECO:0000256" key="14">
    <source>
        <dbReference type="ARBA" id="ARBA00043744"/>
    </source>
</evidence>
<dbReference type="Proteomes" id="UP000028990">
    <property type="component" value="Unassembled WGS sequence"/>
</dbReference>
<evidence type="ECO:0000256" key="3">
    <source>
        <dbReference type="ARBA" id="ARBA00022676"/>
    </source>
</evidence>
<dbReference type="GO" id="GO:0052742">
    <property type="term" value="F:phosphatidylinositol kinase activity"/>
    <property type="evidence" value="ECO:0007669"/>
    <property type="project" value="InterPro"/>
</dbReference>
<evidence type="ECO:0000256" key="4">
    <source>
        <dbReference type="ARBA" id="ARBA00022679"/>
    </source>
</evidence>
<dbReference type="STRING" id="885580.ENSFDAP00000018540"/>
<evidence type="ECO:0000313" key="18">
    <source>
        <dbReference type="Proteomes" id="UP000028990"/>
    </source>
</evidence>
<dbReference type="Pfam" id="PF01504">
    <property type="entry name" value="PIP5K"/>
    <property type="match status" value="1"/>
</dbReference>
<accession>A0A091CNC3</accession>
<dbReference type="Gene3D" id="3.90.1480.20">
    <property type="entry name" value="Glycosyl transferase family 29"/>
    <property type="match status" value="1"/>
</dbReference>